<protein>
    <recommendedName>
        <fullName evidence="4">DUF4836 family protein</fullName>
    </recommendedName>
</protein>
<sequence>MNRFLLITLALLITSTLRAQDLASKIPHDAFAVVNIQTGQFFKLIHVKDFDRSAIGKALVDLGQKTGASDITSVTDYGFDLNSTSYFWTSKTDSITYFTVLIPLSDVSAFEQIFAAEEEIIRQGPVQQFTKTLDDEQVTFAWDNRMLCIASGSPVSSYFENQEVADRYGITYYDYGNYYDDPDTTSAAIDSANTWGYIDDFDIAPPVVEIEAAPTEATVEAAEEAVDSLADIVYEDEPVEIDSTTDWWADTANYAVEAASPYEDYYTKNIRIKDSLAGIWAREYTESVFNHSLDNSILNNRSYLRSVKKDALITGWLSNLEAIYSTLLPDLFGMRGDGKLFSYYGSVYAGLYADGEGFKLGTEMEVSDELARSFKRIYRPKLNRKFLKYVDSDRAVGFVGLAMDSKAYLEELPKLMNDTYGKIFAQYENEISLGAEIVSLLLDEEAIASVAKGDGLFVLNGIAEKEVTYTDYEYDEDYNYKEIEKTKMETIPDFLVMFSSDNVNLYNRLVSYFQYKMLLSDDDGIFHIEQSELPFDLYLYRRDNIVFLGTSKLEMEGVRDNRMQGSISKAHRALLTKNRFAGLMSAKKLSEEIPQEQLRSLDNYIAFHKLFGNLGDFYFRSNGIKGNTVSGEFVAQTPEGYDNAVQYLFALIDYAAQQQ</sequence>
<gene>
    <name evidence="2" type="ORF">GCM10011386_37840</name>
</gene>
<proteinExistence type="predicted"/>
<dbReference type="RefSeq" id="WP_188753032.1">
    <property type="nucleotide sequence ID" value="NZ_BMIK01000017.1"/>
</dbReference>
<organism evidence="2 3">
    <name type="scientific">Parapedobacter defluvii</name>
    <dbReference type="NCBI Taxonomy" id="2045106"/>
    <lineage>
        <taxon>Bacteria</taxon>
        <taxon>Pseudomonadati</taxon>
        <taxon>Bacteroidota</taxon>
        <taxon>Sphingobacteriia</taxon>
        <taxon>Sphingobacteriales</taxon>
        <taxon>Sphingobacteriaceae</taxon>
        <taxon>Parapedobacter</taxon>
    </lineage>
</organism>
<feature type="chain" id="PRO_5045396242" description="DUF4836 family protein" evidence="1">
    <location>
        <begin position="20"/>
        <end position="659"/>
    </location>
</feature>
<evidence type="ECO:0000313" key="3">
    <source>
        <dbReference type="Proteomes" id="UP000597338"/>
    </source>
</evidence>
<evidence type="ECO:0000313" key="2">
    <source>
        <dbReference type="EMBL" id="GGC42108.1"/>
    </source>
</evidence>
<feature type="signal peptide" evidence="1">
    <location>
        <begin position="1"/>
        <end position="19"/>
    </location>
</feature>
<accession>A0ABQ1MPU8</accession>
<keyword evidence="3" id="KW-1185">Reference proteome</keyword>
<reference evidence="3" key="1">
    <citation type="journal article" date="2019" name="Int. J. Syst. Evol. Microbiol.">
        <title>The Global Catalogue of Microorganisms (GCM) 10K type strain sequencing project: providing services to taxonomists for standard genome sequencing and annotation.</title>
        <authorList>
            <consortium name="The Broad Institute Genomics Platform"/>
            <consortium name="The Broad Institute Genome Sequencing Center for Infectious Disease"/>
            <person name="Wu L."/>
            <person name="Ma J."/>
        </authorList>
    </citation>
    <scope>NUCLEOTIDE SEQUENCE [LARGE SCALE GENOMIC DNA]</scope>
    <source>
        <strain evidence="3">CGMCC 1.15342</strain>
    </source>
</reference>
<comment type="caution">
    <text evidence="2">The sequence shown here is derived from an EMBL/GenBank/DDBJ whole genome shotgun (WGS) entry which is preliminary data.</text>
</comment>
<dbReference type="Proteomes" id="UP000597338">
    <property type="component" value="Unassembled WGS sequence"/>
</dbReference>
<name>A0ABQ1MPU8_9SPHI</name>
<evidence type="ECO:0008006" key="4">
    <source>
        <dbReference type="Google" id="ProtNLM"/>
    </source>
</evidence>
<evidence type="ECO:0000256" key="1">
    <source>
        <dbReference type="SAM" id="SignalP"/>
    </source>
</evidence>
<dbReference type="EMBL" id="BMIK01000017">
    <property type="protein sequence ID" value="GGC42108.1"/>
    <property type="molecule type" value="Genomic_DNA"/>
</dbReference>
<keyword evidence="1" id="KW-0732">Signal</keyword>